<dbReference type="InterPro" id="IPR041121">
    <property type="entry name" value="SDH_C"/>
</dbReference>
<feature type="binding site" evidence="8">
    <location>
        <position position="85"/>
    </location>
    <ligand>
        <name>NADP(+)</name>
        <dbReference type="ChEBI" id="CHEBI:58349"/>
    </ligand>
</feature>
<proteinExistence type="inferred from homology"/>
<evidence type="ECO:0000256" key="8">
    <source>
        <dbReference type="HAMAP-Rule" id="MF_00222"/>
    </source>
</evidence>
<dbReference type="EMBL" id="AFPZ01000011">
    <property type="protein sequence ID" value="EGQ27609.1"/>
    <property type="molecule type" value="Genomic_DNA"/>
</dbReference>
<feature type="binding site" evidence="8">
    <location>
        <position position="254"/>
    </location>
    <ligand>
        <name>shikimate</name>
        <dbReference type="ChEBI" id="CHEBI:36208"/>
    </ligand>
</feature>
<dbReference type="PANTHER" id="PTHR21089:SF1">
    <property type="entry name" value="BIFUNCTIONAL 3-DEHYDROQUINATE DEHYDRATASE_SHIKIMATE DEHYDROGENASE, CHLOROPLASTIC"/>
    <property type="match status" value="1"/>
</dbReference>
<feature type="binding site" evidence="8">
    <location>
        <position position="69"/>
    </location>
    <ligand>
        <name>shikimate</name>
        <dbReference type="ChEBI" id="CHEBI:36208"/>
    </ligand>
</feature>
<dbReference type="GO" id="GO:0009073">
    <property type="term" value="P:aromatic amino acid family biosynthetic process"/>
    <property type="evidence" value="ECO:0007669"/>
    <property type="project" value="UniProtKB-KW"/>
</dbReference>
<evidence type="ECO:0000256" key="5">
    <source>
        <dbReference type="ARBA" id="ARBA00023002"/>
    </source>
</evidence>
<evidence type="ECO:0000256" key="4">
    <source>
        <dbReference type="ARBA" id="ARBA00022857"/>
    </source>
</evidence>
<comment type="catalytic activity">
    <reaction evidence="7 8">
        <text>shikimate + NADP(+) = 3-dehydroshikimate + NADPH + H(+)</text>
        <dbReference type="Rhea" id="RHEA:17737"/>
        <dbReference type="ChEBI" id="CHEBI:15378"/>
        <dbReference type="ChEBI" id="CHEBI:16630"/>
        <dbReference type="ChEBI" id="CHEBI:36208"/>
        <dbReference type="ChEBI" id="CHEBI:57783"/>
        <dbReference type="ChEBI" id="CHEBI:58349"/>
        <dbReference type="EC" id="1.1.1.25"/>
    </reaction>
</comment>
<dbReference type="Gene3D" id="3.40.50.720">
    <property type="entry name" value="NAD(P)-binding Rossmann-like Domain"/>
    <property type="match status" value="1"/>
</dbReference>
<feature type="active site" description="Proton acceptor" evidence="8">
    <location>
        <position position="73"/>
    </location>
</feature>
<dbReference type="InterPro" id="IPR006151">
    <property type="entry name" value="Shikm_DH/Glu-tRNA_Rdtase"/>
</dbReference>
<dbReference type="eggNOG" id="COG0169">
    <property type="taxonomic scope" value="Bacteria"/>
</dbReference>
<protein>
    <recommendedName>
        <fullName evidence="2 8">Shikimate dehydrogenase (NADP(+))</fullName>
        <shortName evidence="8">SDH</shortName>
        <ecNumber evidence="2 8">1.1.1.25</ecNumber>
    </recommendedName>
</protein>
<feature type="binding site" evidence="8">
    <location>
        <position position="226"/>
    </location>
    <ligand>
        <name>shikimate</name>
        <dbReference type="ChEBI" id="CHEBI:36208"/>
    </ligand>
</feature>
<dbReference type="SUPFAM" id="SSF53223">
    <property type="entry name" value="Aminoacid dehydrogenase-like, N-terminal domain"/>
    <property type="match status" value="1"/>
</dbReference>
<dbReference type="GO" id="GO:0019632">
    <property type="term" value="P:shikimate metabolic process"/>
    <property type="evidence" value="ECO:0007669"/>
    <property type="project" value="InterPro"/>
</dbReference>
<organism evidence="12 13">
    <name type="scientific">Sporosarcina newyorkensis 2681</name>
    <dbReference type="NCBI Taxonomy" id="1027292"/>
    <lineage>
        <taxon>Bacteria</taxon>
        <taxon>Bacillati</taxon>
        <taxon>Bacillota</taxon>
        <taxon>Bacilli</taxon>
        <taxon>Bacillales</taxon>
        <taxon>Caryophanaceae</taxon>
        <taxon>Sporosarcina</taxon>
    </lineage>
</organism>
<keyword evidence="6 8" id="KW-0057">Aromatic amino acid biosynthesis</keyword>
<comment type="function">
    <text evidence="8">Involved in the biosynthesis of the chorismate, which leads to the biosynthesis of aromatic amino acids. Catalyzes the reversible NADPH linked reduction of 3-dehydroshikimate (DHSA) to yield shikimate (SA).</text>
</comment>
<sequence length="282" mass="30508">MRRKGIAMKKWYAVLGDPIAQSMSPTMHDQWFGQSNLNATYVPIHVEPQNLEQAIQSLRTLGCSGWNVTVPHKQAILPFLDEVDDSAKLMDAVNTVYQTNDGKLIGTNTDGAGFVRSLEEFAGDDGVDAPVLIIGAGGAARGIAFALQSAGYGPLYFANRTASKAAELAAQMRNAYVFSIEEAEQRLGKFGLVVQTTSVGMNFAQEGMPLNPKNIARDAIVVDIIYNPLETEFLQAAEQAGARIMNGVGMFVHQGALAFEKWTGVYPDTKKMIETITMKVGG</sequence>
<dbReference type="PANTHER" id="PTHR21089">
    <property type="entry name" value="SHIKIMATE DEHYDROGENASE"/>
    <property type="match status" value="1"/>
</dbReference>
<evidence type="ECO:0000259" key="9">
    <source>
        <dbReference type="Pfam" id="PF01488"/>
    </source>
</evidence>
<dbReference type="GO" id="GO:0005829">
    <property type="term" value="C:cytosol"/>
    <property type="evidence" value="ECO:0007669"/>
    <property type="project" value="TreeGrafter"/>
</dbReference>
<comment type="similarity">
    <text evidence="8">Belongs to the shikimate dehydrogenase family.</text>
</comment>
<accession>F9DNH5</accession>
<dbReference type="UniPathway" id="UPA00053">
    <property type="reaction ID" value="UER00087"/>
</dbReference>
<dbReference type="GO" id="GO:0008652">
    <property type="term" value="P:amino acid biosynthetic process"/>
    <property type="evidence" value="ECO:0007669"/>
    <property type="project" value="UniProtKB-KW"/>
</dbReference>
<dbReference type="GO" id="GO:0004764">
    <property type="term" value="F:shikimate 3-dehydrogenase (NADP+) activity"/>
    <property type="evidence" value="ECO:0007669"/>
    <property type="project" value="UniProtKB-UniRule"/>
</dbReference>
<evidence type="ECO:0000256" key="6">
    <source>
        <dbReference type="ARBA" id="ARBA00023141"/>
    </source>
</evidence>
<dbReference type="InterPro" id="IPR011342">
    <property type="entry name" value="Shikimate_DH"/>
</dbReference>
<evidence type="ECO:0000313" key="13">
    <source>
        <dbReference type="Proteomes" id="UP000005316"/>
    </source>
</evidence>
<dbReference type="InterPro" id="IPR046346">
    <property type="entry name" value="Aminoacid_DH-like_N_sf"/>
</dbReference>
<name>F9DNH5_9BACL</name>
<keyword evidence="3 8" id="KW-0028">Amino-acid biosynthesis</keyword>
<dbReference type="GO" id="GO:0009423">
    <property type="term" value="P:chorismate biosynthetic process"/>
    <property type="evidence" value="ECO:0007669"/>
    <property type="project" value="UniProtKB-UniRule"/>
</dbReference>
<dbReference type="STRING" id="759851.SAMN04244570_0597"/>
<feature type="binding site" evidence="8">
    <location>
        <begin position="159"/>
        <end position="164"/>
    </location>
    <ligand>
        <name>NADP(+)</name>
        <dbReference type="ChEBI" id="CHEBI:58349"/>
    </ligand>
</feature>
<evidence type="ECO:0000256" key="7">
    <source>
        <dbReference type="ARBA" id="ARBA00049442"/>
    </source>
</evidence>
<dbReference type="Pfam" id="PF01488">
    <property type="entry name" value="Shikimate_DH"/>
    <property type="match status" value="1"/>
</dbReference>
<dbReference type="NCBIfam" id="NF001319">
    <property type="entry name" value="PRK00258.3-3"/>
    <property type="match status" value="1"/>
</dbReference>
<feature type="binding site" evidence="8">
    <location>
        <position position="110"/>
    </location>
    <ligand>
        <name>shikimate</name>
        <dbReference type="ChEBI" id="CHEBI:36208"/>
    </ligand>
</feature>
<feature type="domain" description="Quinate/shikimate 5-dehydrogenase/glutamyl-tRNA reductase" evidence="9">
    <location>
        <begin position="128"/>
        <end position="224"/>
    </location>
</feature>
<evidence type="ECO:0000256" key="3">
    <source>
        <dbReference type="ARBA" id="ARBA00022605"/>
    </source>
</evidence>
<dbReference type="InterPro" id="IPR036291">
    <property type="entry name" value="NAD(P)-bd_dom_sf"/>
</dbReference>
<dbReference type="HAMAP" id="MF_00222">
    <property type="entry name" value="Shikimate_DH_AroE"/>
    <property type="match status" value="1"/>
</dbReference>
<dbReference type="Proteomes" id="UP000005316">
    <property type="component" value="Unassembled WGS sequence"/>
</dbReference>
<dbReference type="AlphaFoldDB" id="F9DNH5"/>
<feature type="domain" description="SDH C-terminal" evidence="11">
    <location>
        <begin position="247"/>
        <end position="276"/>
    </location>
</feature>
<dbReference type="InterPro" id="IPR013708">
    <property type="entry name" value="Shikimate_DH-bd_N"/>
</dbReference>
<keyword evidence="4 8" id="KW-0521">NADP</keyword>
<dbReference type="HOGENOM" id="CLU_044063_4_1_9"/>
<dbReference type="NCBIfam" id="TIGR00507">
    <property type="entry name" value="aroE"/>
    <property type="match status" value="1"/>
</dbReference>
<feature type="binding site" evidence="8">
    <location>
        <begin position="22"/>
        <end position="24"/>
    </location>
    <ligand>
        <name>shikimate</name>
        <dbReference type="ChEBI" id="CHEBI:36208"/>
    </ligand>
</feature>
<comment type="caution">
    <text evidence="12">The sequence shown here is derived from an EMBL/GenBank/DDBJ whole genome shotgun (WGS) entry which is preliminary data.</text>
</comment>
<feature type="binding site" evidence="8">
    <location>
        <position position="247"/>
    </location>
    <ligand>
        <name>NADP(+)</name>
        <dbReference type="ChEBI" id="CHEBI:58349"/>
    </ligand>
</feature>
<dbReference type="CDD" id="cd01065">
    <property type="entry name" value="NAD_bind_Shikimate_DH"/>
    <property type="match status" value="1"/>
</dbReference>
<dbReference type="GO" id="GO:0050661">
    <property type="term" value="F:NADP binding"/>
    <property type="evidence" value="ECO:0007669"/>
    <property type="project" value="InterPro"/>
</dbReference>
<feature type="binding site" evidence="8">
    <location>
        <position position="224"/>
    </location>
    <ligand>
        <name>NADP(+)</name>
        <dbReference type="ChEBI" id="CHEBI:58349"/>
    </ligand>
</feature>
<comment type="subunit">
    <text evidence="8">Homodimer.</text>
</comment>
<evidence type="ECO:0000256" key="2">
    <source>
        <dbReference type="ARBA" id="ARBA00012962"/>
    </source>
</evidence>
<dbReference type="InterPro" id="IPR022893">
    <property type="entry name" value="Shikimate_DH_fam"/>
</dbReference>
<feature type="domain" description="Shikimate dehydrogenase substrate binding N-terminal" evidence="10">
    <location>
        <begin position="14"/>
        <end position="96"/>
    </location>
</feature>
<evidence type="ECO:0000313" key="12">
    <source>
        <dbReference type="EMBL" id="EGQ27609.1"/>
    </source>
</evidence>
<reference evidence="12 13" key="1">
    <citation type="submission" date="2011-04" db="EMBL/GenBank/DDBJ databases">
        <authorList>
            <person name="Muzny D."/>
            <person name="Qin X."/>
            <person name="Deng J."/>
            <person name="Jiang H."/>
            <person name="Liu Y."/>
            <person name="Qu J."/>
            <person name="Song X.-Z."/>
            <person name="Zhang L."/>
            <person name="Thornton R."/>
            <person name="Coyle M."/>
            <person name="Francisco L."/>
            <person name="Jackson L."/>
            <person name="Javaid M."/>
            <person name="Korchina V."/>
            <person name="Kovar C."/>
            <person name="Mata R."/>
            <person name="Mathew T."/>
            <person name="Ngo R."/>
            <person name="Nguyen L."/>
            <person name="Nguyen N."/>
            <person name="Okwuonu G."/>
            <person name="Ongeri F."/>
            <person name="Pham C."/>
            <person name="Simmons D."/>
            <person name="Wilczek-Boney K."/>
            <person name="Hale W."/>
            <person name="Jakkamsetti A."/>
            <person name="Pham P."/>
            <person name="Ruth R."/>
            <person name="San Lucas F."/>
            <person name="Warren J."/>
            <person name="Zhang J."/>
            <person name="Zhao Z."/>
            <person name="Zhou C."/>
            <person name="Zhu D."/>
            <person name="Lee S."/>
            <person name="Bess C."/>
            <person name="Blankenburg K."/>
            <person name="Forbes L."/>
            <person name="Fu Q."/>
            <person name="Gubbala S."/>
            <person name="Hirani K."/>
            <person name="Jayaseelan J.C."/>
            <person name="Lara F."/>
            <person name="Munidasa M."/>
            <person name="Palculict T."/>
            <person name="Patil S."/>
            <person name="Pu L.-L."/>
            <person name="Saada N."/>
            <person name="Tang L."/>
            <person name="Weissenberger G."/>
            <person name="Zhu Y."/>
            <person name="Hemphill L."/>
            <person name="Shang Y."/>
            <person name="Youmans B."/>
            <person name="Ayvaz T."/>
            <person name="Ross M."/>
            <person name="Santibanez J."/>
            <person name="Aqrawi P."/>
            <person name="Gross S."/>
            <person name="Joshi V."/>
            <person name="Fowler G."/>
            <person name="Nazareth L."/>
            <person name="Reid J."/>
            <person name="Worley K."/>
            <person name="Petrosino J."/>
            <person name="Highlander S."/>
            <person name="Gibbs R."/>
        </authorList>
    </citation>
    <scope>NUCLEOTIDE SEQUENCE [LARGE SCALE GENOMIC DNA]</scope>
    <source>
        <strain evidence="12 13">2681</strain>
    </source>
</reference>
<keyword evidence="5 8" id="KW-0560">Oxidoreductase</keyword>
<feature type="binding site" evidence="8">
    <location>
        <position position="94"/>
    </location>
    <ligand>
        <name>shikimate</name>
        <dbReference type="ChEBI" id="CHEBI:36208"/>
    </ligand>
</feature>
<evidence type="ECO:0000256" key="1">
    <source>
        <dbReference type="ARBA" id="ARBA00004871"/>
    </source>
</evidence>
<gene>
    <name evidence="8 12" type="primary">aroE</name>
    <name evidence="12" type="ORF">HMPREF9372_0355</name>
</gene>
<comment type="pathway">
    <text evidence="1 8">Metabolic intermediate biosynthesis; chorismate biosynthesis; chorismate from D-erythrose 4-phosphate and phosphoenolpyruvate: step 4/7.</text>
</comment>
<dbReference type="Gene3D" id="3.40.50.10860">
    <property type="entry name" value="Leucine Dehydrogenase, chain A, domain 1"/>
    <property type="match status" value="1"/>
</dbReference>
<dbReference type="EC" id="1.1.1.25" evidence="2 8"/>
<dbReference type="Pfam" id="PF08501">
    <property type="entry name" value="Shikimate_dh_N"/>
    <property type="match status" value="1"/>
</dbReference>
<evidence type="ECO:0000259" key="11">
    <source>
        <dbReference type="Pfam" id="PF18317"/>
    </source>
</evidence>
<evidence type="ECO:0000259" key="10">
    <source>
        <dbReference type="Pfam" id="PF08501"/>
    </source>
</evidence>
<feature type="binding site" evidence="8">
    <location>
        <begin position="135"/>
        <end position="139"/>
    </location>
    <ligand>
        <name>NADP(+)</name>
        <dbReference type="ChEBI" id="CHEBI:58349"/>
    </ligand>
</feature>
<dbReference type="Pfam" id="PF18317">
    <property type="entry name" value="SDH_C"/>
    <property type="match status" value="1"/>
</dbReference>
<dbReference type="SUPFAM" id="SSF51735">
    <property type="entry name" value="NAD(P)-binding Rossmann-fold domains"/>
    <property type="match status" value="1"/>
</dbReference>